<proteinExistence type="inferred from homology"/>
<name>A0ABN9MHD1_9NEOB</name>
<evidence type="ECO:0000313" key="5">
    <source>
        <dbReference type="EMBL" id="CAJ0966188.1"/>
    </source>
</evidence>
<gene>
    <name evidence="5" type="ORF">RIMI_LOCUS21038864</name>
</gene>
<sequence>MERRPARGSWTGSEDSDFGDGSFPSDGGEECDASDHESEDQAESDDPNKGWADAMAKILNKKVPSDKASTILVKSKKLKKEKEKEKQEWLEKKELIDKKRQWEMMCRVKTDVVKDREAERSLQRIATRGVVQLFNAVKTHQSNVKEKVKEAGPSERKKSKLMMSVTKRDFIDVLRGKESKGETVERPSLKKNQ</sequence>
<comment type="caution">
    <text evidence="5">The sequence shown here is derived from an EMBL/GenBank/DDBJ whole genome shotgun (WGS) entry which is preliminary data.</text>
</comment>
<dbReference type="InterPro" id="IPR012459">
    <property type="entry name" value="Rrp15"/>
</dbReference>
<evidence type="ECO:0000256" key="3">
    <source>
        <dbReference type="SAM" id="Coils"/>
    </source>
</evidence>
<keyword evidence="3" id="KW-0175">Coiled coil</keyword>
<protein>
    <recommendedName>
        <fullName evidence="2">RRP15-like protein</fullName>
    </recommendedName>
</protein>
<feature type="region of interest" description="Disordered" evidence="4">
    <location>
        <begin position="1"/>
        <end position="51"/>
    </location>
</feature>
<evidence type="ECO:0000256" key="1">
    <source>
        <dbReference type="ARBA" id="ARBA00007462"/>
    </source>
</evidence>
<feature type="coiled-coil region" evidence="3">
    <location>
        <begin position="72"/>
        <end position="99"/>
    </location>
</feature>
<accession>A0ABN9MHD1</accession>
<evidence type="ECO:0000256" key="4">
    <source>
        <dbReference type="SAM" id="MobiDB-lite"/>
    </source>
</evidence>
<feature type="compositionally biased region" description="Acidic residues" evidence="4">
    <location>
        <begin position="27"/>
        <end position="45"/>
    </location>
</feature>
<keyword evidence="6" id="KW-1185">Reference proteome</keyword>
<dbReference type="Pfam" id="PF07890">
    <property type="entry name" value="Rrp15p"/>
    <property type="match status" value="1"/>
</dbReference>
<dbReference type="PANTHER" id="PTHR13245:SF14">
    <property type="entry name" value="RRP15-LIKE PROTEIN"/>
    <property type="match status" value="1"/>
</dbReference>
<dbReference type="Proteomes" id="UP001176940">
    <property type="component" value="Unassembled WGS sequence"/>
</dbReference>
<evidence type="ECO:0000313" key="6">
    <source>
        <dbReference type="Proteomes" id="UP001176940"/>
    </source>
</evidence>
<organism evidence="5 6">
    <name type="scientific">Ranitomeya imitator</name>
    <name type="common">mimic poison frog</name>
    <dbReference type="NCBI Taxonomy" id="111125"/>
    <lineage>
        <taxon>Eukaryota</taxon>
        <taxon>Metazoa</taxon>
        <taxon>Chordata</taxon>
        <taxon>Craniata</taxon>
        <taxon>Vertebrata</taxon>
        <taxon>Euteleostomi</taxon>
        <taxon>Amphibia</taxon>
        <taxon>Batrachia</taxon>
        <taxon>Anura</taxon>
        <taxon>Neobatrachia</taxon>
        <taxon>Hyloidea</taxon>
        <taxon>Dendrobatidae</taxon>
        <taxon>Dendrobatinae</taxon>
        <taxon>Ranitomeya</taxon>
    </lineage>
</organism>
<evidence type="ECO:0000256" key="2">
    <source>
        <dbReference type="ARBA" id="ARBA00017475"/>
    </source>
</evidence>
<reference evidence="5" key="1">
    <citation type="submission" date="2023-07" db="EMBL/GenBank/DDBJ databases">
        <authorList>
            <person name="Stuckert A."/>
        </authorList>
    </citation>
    <scope>NUCLEOTIDE SEQUENCE</scope>
</reference>
<dbReference type="EMBL" id="CAUEEQ010072626">
    <property type="protein sequence ID" value="CAJ0966188.1"/>
    <property type="molecule type" value="Genomic_DNA"/>
</dbReference>
<dbReference type="PANTHER" id="PTHR13245">
    <property type="entry name" value="RRP15-LIKE PROTEIN"/>
    <property type="match status" value="1"/>
</dbReference>
<comment type="similarity">
    <text evidence="1">Belongs to the RRP15 family.</text>
</comment>